<feature type="domain" description="C2H2-type" evidence="11">
    <location>
        <begin position="333"/>
        <end position="367"/>
    </location>
</feature>
<name>A0AAR5PEZ3_DENPD</name>
<keyword evidence="6" id="KW-0805">Transcription regulation</keyword>
<keyword evidence="4 9" id="KW-0863">Zinc-finger</keyword>
<feature type="domain" description="C2H2-type" evidence="11">
    <location>
        <begin position="452"/>
        <end position="479"/>
    </location>
</feature>
<dbReference type="KEGG" id="dpa:109537267"/>
<reference evidence="13" key="2">
    <citation type="submission" date="2024-08" db="UniProtKB">
        <authorList>
            <consortium name="EnsemblMetazoa"/>
        </authorList>
    </citation>
    <scope>IDENTIFICATION</scope>
</reference>
<feature type="domain" description="C2H2-type" evidence="11">
    <location>
        <begin position="368"/>
        <end position="395"/>
    </location>
</feature>
<keyword evidence="8" id="KW-0539">Nucleus</keyword>
<dbReference type="FunFam" id="3.30.160.60:FF:000557">
    <property type="entry name" value="zinc finger and SCAN domain-containing protein 29"/>
    <property type="match status" value="1"/>
</dbReference>
<dbReference type="PROSITE" id="PS00028">
    <property type="entry name" value="ZINC_FINGER_C2H2_1"/>
    <property type="match status" value="10"/>
</dbReference>
<dbReference type="GO" id="GO:0001227">
    <property type="term" value="F:DNA-binding transcription repressor activity, RNA polymerase II-specific"/>
    <property type="evidence" value="ECO:0007669"/>
    <property type="project" value="TreeGrafter"/>
</dbReference>
<dbReference type="Pfam" id="PF07776">
    <property type="entry name" value="zf-AD"/>
    <property type="match status" value="1"/>
</dbReference>
<dbReference type="Gene3D" id="3.30.160.60">
    <property type="entry name" value="Classic Zinc Finger"/>
    <property type="match status" value="9"/>
</dbReference>
<evidence type="ECO:0000256" key="6">
    <source>
        <dbReference type="ARBA" id="ARBA00023015"/>
    </source>
</evidence>
<keyword evidence="7" id="KW-0804">Transcription</keyword>
<keyword evidence="2 10" id="KW-0479">Metal-binding</keyword>
<dbReference type="Proteomes" id="UP000019118">
    <property type="component" value="Unassembled WGS sequence"/>
</dbReference>
<dbReference type="SMART" id="SM00868">
    <property type="entry name" value="zf-AD"/>
    <property type="match status" value="2"/>
</dbReference>
<feature type="domain" description="C2H2-type" evidence="11">
    <location>
        <begin position="396"/>
        <end position="423"/>
    </location>
</feature>
<dbReference type="GO" id="GO:0005654">
    <property type="term" value="C:nucleoplasm"/>
    <property type="evidence" value="ECO:0007669"/>
    <property type="project" value="TreeGrafter"/>
</dbReference>
<sequence>MEKTDRCRICRAKTNNLQNIFTCIELEDCKATLQLSDMICSFTQVQITLYDGLPDQICGSCTNATVQMYLFKLRIEESDRFLRNKLLETESSSLLSENIFRVGFVSENADTNSENVKMLSSFDCQHFLNQDNEEAAKQDINVARSQKAKKCFCSICNKKFAKEDSLLKHKIGHLMEVRDVESSILKNNDNIELKGQNSPVIYFKTVALDPNNANLEGNVQCFSCVLCNCIFLNEELLKKHLNDHAIKMKLNKMEDGYFLCKLCEYETNDIQELKVHTRRKHSEKKSNNKSFSCSHCLMDYSKEGYSHNHLEYHINDEKDVKLSKKAAGISDGYSCNHCDMLFETKVQLRRHLRKSNRDPLVEPEKKPHVCQICLKAFNQLSNLKDHMRTHNGEKPFLCPTCGKGFNQQGNLKQHQVRHSGVKSHKCTICNSGFASRGELKAHLRKHTGARPFVCSSCGNGFTTSSSLTKHKRIHSGEKPYECEFCKMKFSRSGILTRHRRIHTGEKPYICNICEKAFTQSNDLTSHQRIHTGEKPYKCDECGQPFRQSSALKTHKKVHLATKPKQIKQQSTPKEKAVFVEDGENLLISS</sequence>
<feature type="binding site" evidence="10">
    <location>
        <position position="58"/>
    </location>
    <ligand>
        <name>Zn(2+)</name>
        <dbReference type="ChEBI" id="CHEBI:29105"/>
    </ligand>
</feature>
<evidence type="ECO:0008006" key="15">
    <source>
        <dbReference type="Google" id="ProtNLM"/>
    </source>
</evidence>
<dbReference type="PANTHER" id="PTHR24399">
    <property type="entry name" value="ZINC FINGER AND BTB DOMAIN-CONTAINING"/>
    <property type="match status" value="1"/>
</dbReference>
<dbReference type="FunFam" id="3.30.160.60:FF:000446">
    <property type="entry name" value="Zinc finger protein"/>
    <property type="match status" value="1"/>
</dbReference>
<dbReference type="InterPro" id="IPR013087">
    <property type="entry name" value="Znf_C2H2_type"/>
</dbReference>
<dbReference type="GeneID" id="109537267"/>
<dbReference type="Pfam" id="PF00096">
    <property type="entry name" value="zf-C2H2"/>
    <property type="match status" value="7"/>
</dbReference>
<dbReference type="FunFam" id="3.30.160.60:FF:000295">
    <property type="entry name" value="zinc finger protein 19"/>
    <property type="match status" value="1"/>
</dbReference>
<evidence type="ECO:0000313" key="14">
    <source>
        <dbReference type="Proteomes" id="UP000019118"/>
    </source>
</evidence>
<dbReference type="EnsemblMetazoa" id="XM_019903893.1">
    <property type="protein sequence ID" value="XP_019759452.1"/>
    <property type="gene ID" value="LOC109537267"/>
</dbReference>
<organism evidence="13 14">
    <name type="scientific">Dendroctonus ponderosae</name>
    <name type="common">Mountain pine beetle</name>
    <dbReference type="NCBI Taxonomy" id="77166"/>
    <lineage>
        <taxon>Eukaryota</taxon>
        <taxon>Metazoa</taxon>
        <taxon>Ecdysozoa</taxon>
        <taxon>Arthropoda</taxon>
        <taxon>Hexapoda</taxon>
        <taxon>Insecta</taxon>
        <taxon>Pterygota</taxon>
        <taxon>Neoptera</taxon>
        <taxon>Endopterygota</taxon>
        <taxon>Coleoptera</taxon>
        <taxon>Polyphaga</taxon>
        <taxon>Cucujiformia</taxon>
        <taxon>Curculionidae</taxon>
        <taxon>Scolytinae</taxon>
        <taxon>Dendroctonus</taxon>
    </lineage>
</organism>
<dbReference type="AlphaFoldDB" id="A0AAR5PEZ3"/>
<comment type="subcellular location">
    <subcellularLocation>
        <location evidence="1">Nucleus</location>
    </subcellularLocation>
</comment>
<evidence type="ECO:0000256" key="3">
    <source>
        <dbReference type="ARBA" id="ARBA00022737"/>
    </source>
</evidence>
<keyword evidence="14" id="KW-1185">Reference proteome</keyword>
<evidence type="ECO:0000256" key="1">
    <source>
        <dbReference type="ARBA" id="ARBA00004123"/>
    </source>
</evidence>
<keyword evidence="3" id="KW-0677">Repeat</keyword>
<evidence type="ECO:0000259" key="11">
    <source>
        <dbReference type="PROSITE" id="PS50157"/>
    </source>
</evidence>
<feature type="domain" description="C2H2-type" evidence="11">
    <location>
        <begin position="424"/>
        <end position="451"/>
    </location>
</feature>
<dbReference type="FunFam" id="3.30.160.60:FF:000512">
    <property type="entry name" value="zinc finger protein 197 isoform X1"/>
    <property type="match status" value="2"/>
</dbReference>
<evidence type="ECO:0000256" key="4">
    <source>
        <dbReference type="ARBA" id="ARBA00022771"/>
    </source>
</evidence>
<feature type="domain" description="C2H2-type" evidence="11">
    <location>
        <begin position="508"/>
        <end position="535"/>
    </location>
</feature>
<evidence type="ECO:0000256" key="8">
    <source>
        <dbReference type="ARBA" id="ARBA00023242"/>
    </source>
</evidence>
<dbReference type="Pfam" id="PF13894">
    <property type="entry name" value="zf-C2H2_4"/>
    <property type="match status" value="1"/>
</dbReference>
<feature type="domain" description="C2H2-type" evidence="11">
    <location>
        <begin position="258"/>
        <end position="286"/>
    </location>
</feature>
<dbReference type="GO" id="GO:0008270">
    <property type="term" value="F:zinc ion binding"/>
    <property type="evidence" value="ECO:0007669"/>
    <property type="project" value="UniProtKB-UniRule"/>
</dbReference>
<feature type="domain" description="ZAD" evidence="12">
    <location>
        <begin position="5"/>
        <end position="85"/>
    </location>
</feature>
<protein>
    <recommendedName>
        <fullName evidence="15">Protein krueppel</fullName>
    </recommendedName>
</protein>
<accession>A0AAR5PEZ3</accession>
<feature type="binding site" evidence="10">
    <location>
        <position position="61"/>
    </location>
    <ligand>
        <name>Zn(2+)</name>
        <dbReference type="ChEBI" id="CHEBI:29105"/>
    </ligand>
</feature>
<dbReference type="PROSITE" id="PS50157">
    <property type="entry name" value="ZINC_FINGER_C2H2_2"/>
    <property type="match status" value="10"/>
</dbReference>
<evidence type="ECO:0000256" key="10">
    <source>
        <dbReference type="PROSITE-ProRule" id="PRU01263"/>
    </source>
</evidence>
<reference evidence="14" key="1">
    <citation type="journal article" date="2013" name="Genome Biol.">
        <title>Draft genome of the mountain pine beetle, Dendroctonus ponderosae Hopkins, a major forest pest.</title>
        <authorList>
            <person name="Keeling C.I."/>
            <person name="Yuen M.M."/>
            <person name="Liao N.Y."/>
            <person name="Docking T.R."/>
            <person name="Chan S.K."/>
            <person name="Taylor G.A."/>
            <person name="Palmquist D.L."/>
            <person name="Jackman S.D."/>
            <person name="Nguyen A."/>
            <person name="Li M."/>
            <person name="Henderson H."/>
            <person name="Janes J.K."/>
            <person name="Zhao Y."/>
            <person name="Pandoh P."/>
            <person name="Moore R."/>
            <person name="Sperling F.A."/>
            <person name="Huber D.P."/>
            <person name="Birol I."/>
            <person name="Jones S.J."/>
            <person name="Bohlmann J."/>
        </authorList>
    </citation>
    <scope>NUCLEOTIDE SEQUENCE</scope>
</reference>
<evidence type="ECO:0000259" key="12">
    <source>
        <dbReference type="PROSITE" id="PS51915"/>
    </source>
</evidence>
<evidence type="ECO:0000313" key="13">
    <source>
        <dbReference type="EnsemblMetazoa" id="XP_019759452.1"/>
    </source>
</evidence>
<feature type="domain" description="C2H2-type" evidence="11">
    <location>
        <begin position="151"/>
        <end position="178"/>
    </location>
</feature>
<dbReference type="FunFam" id="3.30.160.60:FF:002343">
    <property type="entry name" value="Zinc finger protein 33A"/>
    <property type="match status" value="1"/>
</dbReference>
<dbReference type="InterPro" id="IPR012934">
    <property type="entry name" value="Znf_AD"/>
</dbReference>
<feature type="binding site" evidence="10">
    <location>
        <position position="7"/>
    </location>
    <ligand>
        <name>Zn(2+)</name>
        <dbReference type="ChEBI" id="CHEBI:29105"/>
    </ligand>
</feature>
<feature type="binding site" evidence="10">
    <location>
        <position position="10"/>
    </location>
    <ligand>
        <name>Zn(2+)</name>
        <dbReference type="ChEBI" id="CHEBI:29105"/>
    </ligand>
</feature>
<feature type="domain" description="C2H2-type" evidence="11">
    <location>
        <begin position="536"/>
        <end position="563"/>
    </location>
</feature>
<dbReference type="Gene3D" id="3.40.1800.20">
    <property type="match status" value="1"/>
</dbReference>
<dbReference type="PROSITE" id="PS51915">
    <property type="entry name" value="ZAD"/>
    <property type="match status" value="1"/>
</dbReference>
<dbReference type="InterPro" id="IPR036236">
    <property type="entry name" value="Znf_C2H2_sf"/>
</dbReference>
<keyword evidence="5 10" id="KW-0862">Zinc</keyword>
<evidence type="ECO:0000256" key="7">
    <source>
        <dbReference type="ARBA" id="ARBA00023163"/>
    </source>
</evidence>
<evidence type="ECO:0000256" key="2">
    <source>
        <dbReference type="ARBA" id="ARBA00022723"/>
    </source>
</evidence>
<proteinExistence type="predicted"/>
<dbReference type="SUPFAM" id="SSF57667">
    <property type="entry name" value="beta-beta-alpha zinc fingers"/>
    <property type="match status" value="5"/>
</dbReference>
<dbReference type="Pfam" id="PF13912">
    <property type="entry name" value="zf-C2H2_6"/>
    <property type="match status" value="1"/>
</dbReference>
<dbReference type="SMART" id="SM00355">
    <property type="entry name" value="ZnF_C2H2"/>
    <property type="match status" value="12"/>
</dbReference>
<dbReference type="SUPFAM" id="SSF57716">
    <property type="entry name" value="Glucocorticoid receptor-like (DNA-binding domain)"/>
    <property type="match status" value="1"/>
</dbReference>
<dbReference type="PANTHER" id="PTHR24399:SF23">
    <property type="entry name" value="C2H2-TYPE DOMAIN-CONTAINING PROTEIN"/>
    <property type="match status" value="1"/>
</dbReference>
<evidence type="ECO:0000256" key="5">
    <source>
        <dbReference type="ARBA" id="ARBA00022833"/>
    </source>
</evidence>
<feature type="domain" description="C2H2-type" evidence="11">
    <location>
        <begin position="480"/>
        <end position="507"/>
    </location>
</feature>
<dbReference type="FunFam" id="3.30.160.60:FF:000110">
    <property type="entry name" value="Zinc finger protein-like"/>
    <property type="match status" value="1"/>
</dbReference>
<evidence type="ECO:0000256" key="9">
    <source>
        <dbReference type="PROSITE-ProRule" id="PRU00042"/>
    </source>
</evidence>
<dbReference type="GO" id="GO:0000978">
    <property type="term" value="F:RNA polymerase II cis-regulatory region sequence-specific DNA binding"/>
    <property type="evidence" value="ECO:0007669"/>
    <property type="project" value="TreeGrafter"/>
</dbReference>